<evidence type="ECO:0000313" key="1">
    <source>
        <dbReference type="EMBL" id="PON54842.1"/>
    </source>
</evidence>
<organism evidence="1 2">
    <name type="scientific">Parasponia andersonii</name>
    <name type="common">Sponia andersonii</name>
    <dbReference type="NCBI Taxonomy" id="3476"/>
    <lineage>
        <taxon>Eukaryota</taxon>
        <taxon>Viridiplantae</taxon>
        <taxon>Streptophyta</taxon>
        <taxon>Embryophyta</taxon>
        <taxon>Tracheophyta</taxon>
        <taxon>Spermatophyta</taxon>
        <taxon>Magnoliopsida</taxon>
        <taxon>eudicotyledons</taxon>
        <taxon>Gunneridae</taxon>
        <taxon>Pentapetalae</taxon>
        <taxon>rosids</taxon>
        <taxon>fabids</taxon>
        <taxon>Rosales</taxon>
        <taxon>Cannabaceae</taxon>
        <taxon>Parasponia</taxon>
    </lineage>
</organism>
<proteinExistence type="predicted"/>
<accession>A0A2P5C1A3</accession>
<keyword evidence="2" id="KW-1185">Reference proteome</keyword>
<dbReference type="Proteomes" id="UP000237105">
    <property type="component" value="Unassembled WGS sequence"/>
</dbReference>
<feature type="non-terminal residue" evidence="1">
    <location>
        <position position="1"/>
    </location>
</feature>
<protein>
    <submittedName>
        <fullName evidence="1">Uncharacterized protein</fullName>
    </submittedName>
</protein>
<gene>
    <name evidence="1" type="ORF">PanWU01x14_192080</name>
</gene>
<sequence length="125" mass="14959">ESGYKTAMFHGDKLNPPCSQSDDRWWRSSEIEISCHALVDYIEAVEVWRFKYIDGLRKMWFIWFERNSLIREGKRRNQNDVFCKDVEYWEEIGMGVPPKSSNGNRISSWQLLENDMIICQILNFE</sequence>
<dbReference type="EMBL" id="JXTB01000189">
    <property type="protein sequence ID" value="PON54842.1"/>
    <property type="molecule type" value="Genomic_DNA"/>
</dbReference>
<evidence type="ECO:0000313" key="2">
    <source>
        <dbReference type="Proteomes" id="UP000237105"/>
    </source>
</evidence>
<name>A0A2P5C1A3_PARAD</name>
<dbReference type="OrthoDB" id="10271452at2759"/>
<reference evidence="2" key="1">
    <citation type="submission" date="2016-06" db="EMBL/GenBank/DDBJ databases">
        <title>Parallel loss of symbiosis genes in relatives of nitrogen-fixing non-legume Parasponia.</title>
        <authorList>
            <person name="Van Velzen R."/>
            <person name="Holmer R."/>
            <person name="Bu F."/>
            <person name="Rutten L."/>
            <person name="Van Zeijl A."/>
            <person name="Liu W."/>
            <person name="Santuari L."/>
            <person name="Cao Q."/>
            <person name="Sharma T."/>
            <person name="Shen D."/>
            <person name="Roswanjaya Y."/>
            <person name="Wardhani T."/>
            <person name="Kalhor M.S."/>
            <person name="Jansen J."/>
            <person name="Van den Hoogen J."/>
            <person name="Gungor B."/>
            <person name="Hartog M."/>
            <person name="Hontelez J."/>
            <person name="Verver J."/>
            <person name="Yang W.-C."/>
            <person name="Schijlen E."/>
            <person name="Repin R."/>
            <person name="Schilthuizen M."/>
            <person name="Schranz E."/>
            <person name="Heidstra R."/>
            <person name="Miyata K."/>
            <person name="Fedorova E."/>
            <person name="Kohlen W."/>
            <person name="Bisseling T."/>
            <person name="Smit S."/>
            <person name="Geurts R."/>
        </authorList>
    </citation>
    <scope>NUCLEOTIDE SEQUENCE [LARGE SCALE GENOMIC DNA]</scope>
    <source>
        <strain evidence="2">cv. WU1-14</strain>
    </source>
</reference>
<dbReference type="AlphaFoldDB" id="A0A2P5C1A3"/>
<comment type="caution">
    <text evidence="1">The sequence shown here is derived from an EMBL/GenBank/DDBJ whole genome shotgun (WGS) entry which is preliminary data.</text>
</comment>